<evidence type="ECO:0000313" key="2">
    <source>
        <dbReference type="EMBL" id="MFD2615007.1"/>
    </source>
</evidence>
<dbReference type="EMBL" id="JBHUME010000015">
    <property type="protein sequence ID" value="MFD2615007.1"/>
    <property type="molecule type" value="Genomic_DNA"/>
</dbReference>
<accession>A0ABW5PKW7</accession>
<dbReference type="RefSeq" id="WP_377606465.1">
    <property type="nucleotide sequence ID" value="NZ_JBHUME010000015.1"/>
</dbReference>
<feature type="transmembrane region" description="Helical" evidence="1">
    <location>
        <begin position="18"/>
        <end position="37"/>
    </location>
</feature>
<feature type="transmembrane region" description="Helical" evidence="1">
    <location>
        <begin position="220"/>
        <end position="238"/>
    </location>
</feature>
<gene>
    <name evidence="2" type="ORF">ACFSUF_21555</name>
</gene>
<feature type="transmembrane region" description="Helical" evidence="1">
    <location>
        <begin position="128"/>
        <end position="157"/>
    </location>
</feature>
<feature type="transmembrane region" description="Helical" evidence="1">
    <location>
        <begin position="88"/>
        <end position="108"/>
    </location>
</feature>
<evidence type="ECO:0000313" key="3">
    <source>
        <dbReference type="Proteomes" id="UP001597541"/>
    </source>
</evidence>
<proteinExistence type="predicted"/>
<feature type="transmembrane region" description="Helical" evidence="1">
    <location>
        <begin position="169"/>
        <end position="192"/>
    </location>
</feature>
<evidence type="ECO:0000256" key="1">
    <source>
        <dbReference type="SAM" id="Phobius"/>
    </source>
</evidence>
<sequence>MAAWTALFRKDFRLSRTLLLAGLVMNLLILVLALLMAGGDKLYVFIPLLAAVVFHIFYLPVLLFASLKSEARQLHIWLHHPLPAATLLLSKLLNGIVMAVISLVVLYSMAGMLAVSRFSLLKEHWTDIWMAGLLIFVHTIMISVWIGAWVILLWSLYHSLKHRIGRWTWAALLAAVILPGSVGSLITSTSLYKLVTQWGNMEVNFPTFPMDPIPTFAGEYLYYFVIIAGLVYVSSWIIDRKVEV</sequence>
<keyword evidence="1" id="KW-1133">Transmembrane helix</keyword>
<name>A0ABW5PKW7_9BACL</name>
<protein>
    <recommendedName>
        <fullName evidence="4">ABC transporter permease</fullName>
    </recommendedName>
</protein>
<dbReference type="Proteomes" id="UP001597541">
    <property type="component" value="Unassembled WGS sequence"/>
</dbReference>
<keyword evidence="1" id="KW-0472">Membrane</keyword>
<keyword evidence="3" id="KW-1185">Reference proteome</keyword>
<organism evidence="2 3">
    <name type="scientific">Paenibacillus gansuensis</name>
    <dbReference type="NCBI Taxonomy" id="306542"/>
    <lineage>
        <taxon>Bacteria</taxon>
        <taxon>Bacillati</taxon>
        <taxon>Bacillota</taxon>
        <taxon>Bacilli</taxon>
        <taxon>Bacillales</taxon>
        <taxon>Paenibacillaceae</taxon>
        <taxon>Paenibacillus</taxon>
    </lineage>
</organism>
<comment type="caution">
    <text evidence="2">The sequence shown here is derived from an EMBL/GenBank/DDBJ whole genome shotgun (WGS) entry which is preliminary data.</text>
</comment>
<keyword evidence="1" id="KW-0812">Transmembrane</keyword>
<evidence type="ECO:0008006" key="4">
    <source>
        <dbReference type="Google" id="ProtNLM"/>
    </source>
</evidence>
<feature type="transmembrane region" description="Helical" evidence="1">
    <location>
        <begin position="43"/>
        <end position="67"/>
    </location>
</feature>
<reference evidence="3" key="1">
    <citation type="journal article" date="2019" name="Int. J. Syst. Evol. Microbiol.">
        <title>The Global Catalogue of Microorganisms (GCM) 10K type strain sequencing project: providing services to taxonomists for standard genome sequencing and annotation.</title>
        <authorList>
            <consortium name="The Broad Institute Genomics Platform"/>
            <consortium name="The Broad Institute Genome Sequencing Center for Infectious Disease"/>
            <person name="Wu L."/>
            <person name="Ma J."/>
        </authorList>
    </citation>
    <scope>NUCLEOTIDE SEQUENCE [LARGE SCALE GENOMIC DNA]</scope>
    <source>
        <strain evidence="3">KCTC 3950</strain>
    </source>
</reference>